<sequence>MVIPVPWDTFKHAHPNRTMGLQNGGNWVHMCALGNWSKVHDVNKCVHHADGVWCFNSTENAPEVPLRSSSTTQRAAKLAALLACGFVAASVLAL</sequence>
<protein>
    <submittedName>
        <fullName evidence="1">Uncharacterized protein</fullName>
    </submittedName>
</protein>
<evidence type="ECO:0000313" key="2">
    <source>
        <dbReference type="Proteomes" id="UP001565368"/>
    </source>
</evidence>
<accession>A0ABR3Q0C8</accession>
<dbReference type="GeneID" id="95988317"/>
<proteinExistence type="predicted"/>
<gene>
    <name evidence="1" type="ORF">Q8F55_007274</name>
</gene>
<dbReference type="Proteomes" id="UP001565368">
    <property type="component" value="Unassembled WGS sequence"/>
</dbReference>
<dbReference type="EMBL" id="JBBXJM010000005">
    <property type="protein sequence ID" value="KAL1407838.1"/>
    <property type="molecule type" value="Genomic_DNA"/>
</dbReference>
<keyword evidence="2" id="KW-1185">Reference proteome</keyword>
<reference evidence="1 2" key="1">
    <citation type="submission" date="2023-08" db="EMBL/GenBank/DDBJ databases">
        <title>Annotated Genome Sequence of Vanrija albida AlHP1.</title>
        <authorList>
            <person name="Herzog R."/>
        </authorList>
    </citation>
    <scope>NUCLEOTIDE SEQUENCE [LARGE SCALE GENOMIC DNA]</scope>
    <source>
        <strain evidence="1 2">AlHP1</strain>
    </source>
</reference>
<dbReference type="RefSeq" id="XP_069207782.1">
    <property type="nucleotide sequence ID" value="XM_069355711.1"/>
</dbReference>
<evidence type="ECO:0000313" key="1">
    <source>
        <dbReference type="EMBL" id="KAL1407838.1"/>
    </source>
</evidence>
<name>A0ABR3Q0C8_9TREE</name>
<comment type="caution">
    <text evidence="1">The sequence shown here is derived from an EMBL/GenBank/DDBJ whole genome shotgun (WGS) entry which is preliminary data.</text>
</comment>
<organism evidence="1 2">
    <name type="scientific">Vanrija albida</name>
    <dbReference type="NCBI Taxonomy" id="181172"/>
    <lineage>
        <taxon>Eukaryota</taxon>
        <taxon>Fungi</taxon>
        <taxon>Dikarya</taxon>
        <taxon>Basidiomycota</taxon>
        <taxon>Agaricomycotina</taxon>
        <taxon>Tremellomycetes</taxon>
        <taxon>Trichosporonales</taxon>
        <taxon>Trichosporonaceae</taxon>
        <taxon>Vanrija</taxon>
    </lineage>
</organism>